<dbReference type="Pfam" id="PF03619">
    <property type="entry name" value="Solute_trans_a"/>
    <property type="match status" value="1"/>
</dbReference>
<name>A0A061S526_9CHLO</name>
<evidence type="ECO:0000256" key="4">
    <source>
        <dbReference type="ARBA" id="ARBA00023136"/>
    </source>
</evidence>
<feature type="transmembrane region" description="Helical" evidence="6">
    <location>
        <begin position="234"/>
        <end position="258"/>
    </location>
</feature>
<proteinExistence type="predicted"/>
<feature type="transmembrane region" description="Helical" evidence="6">
    <location>
        <begin position="270"/>
        <end position="294"/>
    </location>
</feature>
<accession>A0A061S526</accession>
<feature type="transmembrane region" description="Helical" evidence="6">
    <location>
        <begin position="116"/>
        <end position="133"/>
    </location>
</feature>
<dbReference type="EMBL" id="GBEZ01007583">
    <property type="protein sequence ID" value="JAC77891.1"/>
    <property type="molecule type" value="Transcribed_RNA"/>
</dbReference>
<protein>
    <submittedName>
        <fullName evidence="7">Uncharacterized protein</fullName>
    </submittedName>
</protein>
<evidence type="ECO:0000256" key="6">
    <source>
        <dbReference type="SAM" id="Phobius"/>
    </source>
</evidence>
<evidence type="ECO:0000313" key="7">
    <source>
        <dbReference type="EMBL" id="JAC77891.1"/>
    </source>
</evidence>
<keyword evidence="4 6" id="KW-0472">Membrane</keyword>
<dbReference type="SMART" id="SM01417">
    <property type="entry name" value="Solute_trans_a"/>
    <property type="match status" value="1"/>
</dbReference>
<feature type="transmembrane region" description="Helical" evidence="6">
    <location>
        <begin position="83"/>
        <end position="101"/>
    </location>
</feature>
<feature type="region of interest" description="Disordered" evidence="5">
    <location>
        <begin position="430"/>
        <end position="478"/>
    </location>
</feature>
<dbReference type="GO" id="GO:0016020">
    <property type="term" value="C:membrane"/>
    <property type="evidence" value="ECO:0007669"/>
    <property type="project" value="UniProtKB-SubCell"/>
</dbReference>
<evidence type="ECO:0000256" key="2">
    <source>
        <dbReference type="ARBA" id="ARBA00022692"/>
    </source>
</evidence>
<reference evidence="7" key="1">
    <citation type="submission" date="2014-05" db="EMBL/GenBank/DDBJ databases">
        <title>The transcriptome of the halophilic microalga Tetraselmis sp. GSL018 isolated from the Great Salt Lake, Utah.</title>
        <authorList>
            <person name="Jinkerson R.E."/>
            <person name="D'Adamo S."/>
            <person name="Posewitz M.C."/>
        </authorList>
    </citation>
    <scope>NUCLEOTIDE SEQUENCE</scope>
    <source>
        <strain evidence="7">GSL018</strain>
    </source>
</reference>
<comment type="subcellular location">
    <subcellularLocation>
        <location evidence="1">Membrane</location>
        <topology evidence="1">Multi-pass membrane protein</topology>
    </subcellularLocation>
</comment>
<evidence type="ECO:0000256" key="1">
    <source>
        <dbReference type="ARBA" id="ARBA00004141"/>
    </source>
</evidence>
<evidence type="ECO:0000256" key="3">
    <source>
        <dbReference type="ARBA" id="ARBA00022989"/>
    </source>
</evidence>
<feature type="compositionally biased region" description="Gly residues" evidence="5">
    <location>
        <begin position="440"/>
        <end position="449"/>
    </location>
</feature>
<feature type="transmembrane region" description="Helical" evidence="6">
    <location>
        <begin position="49"/>
        <end position="71"/>
    </location>
</feature>
<dbReference type="AlphaFoldDB" id="A0A061S526"/>
<keyword evidence="2 6" id="KW-0812">Transmembrane</keyword>
<dbReference type="InterPro" id="IPR005178">
    <property type="entry name" value="Ostalpha/TMEM184C"/>
</dbReference>
<dbReference type="PANTHER" id="PTHR23423">
    <property type="entry name" value="ORGANIC SOLUTE TRANSPORTER-RELATED"/>
    <property type="match status" value="1"/>
</dbReference>
<keyword evidence="3 6" id="KW-1133">Transmembrane helix</keyword>
<sequence length="478" mass="55338">MRCFNISTSSGRRALRCVWWLMTTAVIVTVPVIFWVWMRNGWKYDLLAWTISGMFVLLAIPMTIYQVAMHYENYTKPVYQRRIIRILWMVPIYGLCSWFALRFKNAEVYLDTIREFYEAFVIYNFYMFLITYLEETFGPSTASTCPFQEYGSLPKYLEETRGSVPHIWPLSRWPLSRLFKAVSRPEHAKEHPFFRKCKNGVMAYVIWRPISACIGFYSDKQELHHHHPLSPTHVFVWLALSNSAAQCWAMYCLIWLYVTMHDELEQTRPLLKFVCVKAVVFFSFWQSIVIMVLVQFEILKPSDLAPHRDPGQQPTKAELATALNNVLICLEMFVAALAHANAFPAREYYPPEPLTPHHRRGIMRNIWDMFNLWDVFKDTREFGGDMVVLGGGALRDTTMAAMNMGVRGTRNVASSLPVLKNFNWSTRVPMRPETPLLSEGEGGPSGGGPRSSFQAYNSLAPEPVEQLQSPEQPRERKE</sequence>
<evidence type="ECO:0000256" key="5">
    <source>
        <dbReference type="SAM" id="MobiDB-lite"/>
    </source>
</evidence>
<feature type="transmembrane region" description="Helical" evidence="6">
    <location>
        <begin position="17"/>
        <end position="37"/>
    </location>
</feature>
<gene>
    <name evidence="7" type="ORF">TSPGSL018_16564</name>
</gene>
<organism evidence="7">
    <name type="scientific">Tetraselmis sp. GSL018</name>
    <dbReference type="NCBI Taxonomy" id="582737"/>
    <lineage>
        <taxon>Eukaryota</taxon>
        <taxon>Viridiplantae</taxon>
        <taxon>Chlorophyta</taxon>
        <taxon>core chlorophytes</taxon>
        <taxon>Chlorodendrophyceae</taxon>
        <taxon>Chlorodendrales</taxon>
        <taxon>Chlorodendraceae</taxon>
        <taxon>Tetraselmis</taxon>
    </lineage>
</organism>